<organism evidence="6">
    <name type="scientific">freshwater metagenome</name>
    <dbReference type="NCBI Taxonomy" id="449393"/>
    <lineage>
        <taxon>unclassified sequences</taxon>
        <taxon>metagenomes</taxon>
        <taxon>ecological metagenomes</taxon>
    </lineage>
</organism>
<reference evidence="6" key="1">
    <citation type="submission" date="2020-05" db="EMBL/GenBank/DDBJ databases">
        <authorList>
            <person name="Chiriac C."/>
            <person name="Salcher M."/>
            <person name="Ghai R."/>
            <person name="Kavagutti S V."/>
        </authorList>
    </citation>
    <scope>NUCLEOTIDE SEQUENCE</scope>
</reference>
<evidence type="ECO:0000259" key="5">
    <source>
        <dbReference type="Pfam" id="PF01370"/>
    </source>
</evidence>
<dbReference type="InterPro" id="IPR036291">
    <property type="entry name" value="NAD(P)-bd_dom_sf"/>
</dbReference>
<gene>
    <name evidence="6" type="ORF">UFOPK2086_00317</name>
</gene>
<dbReference type="AlphaFoldDB" id="A0A6J6J237"/>
<accession>A0A6J6J237</accession>
<dbReference type="HAMAP" id="MF_00956">
    <property type="entry name" value="GDP_fucose_synth"/>
    <property type="match status" value="1"/>
</dbReference>
<evidence type="ECO:0000256" key="1">
    <source>
        <dbReference type="ARBA" id="ARBA00005959"/>
    </source>
</evidence>
<dbReference type="PANTHER" id="PTHR43238">
    <property type="entry name" value="GDP-L-FUCOSE SYNTHASE"/>
    <property type="match status" value="1"/>
</dbReference>
<dbReference type="InterPro" id="IPR028614">
    <property type="entry name" value="GDP_fucose/colitose_synth"/>
</dbReference>
<name>A0A6J6J237_9ZZZZ</name>
<feature type="domain" description="NAD-dependent epimerase/dehydratase" evidence="5">
    <location>
        <begin position="13"/>
        <end position="242"/>
    </location>
</feature>
<dbReference type="PANTHER" id="PTHR43238:SF1">
    <property type="entry name" value="GDP-L-FUCOSE SYNTHASE"/>
    <property type="match status" value="1"/>
</dbReference>
<evidence type="ECO:0000256" key="4">
    <source>
        <dbReference type="ARBA" id="ARBA00023235"/>
    </source>
</evidence>
<dbReference type="SUPFAM" id="SSF51735">
    <property type="entry name" value="NAD(P)-binding Rossmann-fold domains"/>
    <property type="match status" value="1"/>
</dbReference>
<keyword evidence="4" id="KW-0413">Isomerase</keyword>
<dbReference type="Gene3D" id="3.90.25.10">
    <property type="entry name" value="UDP-galactose 4-epimerase, domain 1"/>
    <property type="match status" value="1"/>
</dbReference>
<evidence type="ECO:0000256" key="3">
    <source>
        <dbReference type="ARBA" id="ARBA00023002"/>
    </source>
</evidence>
<dbReference type="CDD" id="cd05239">
    <property type="entry name" value="GDP_FS_SDR_e"/>
    <property type="match status" value="1"/>
</dbReference>
<protein>
    <submittedName>
        <fullName evidence="6">Unannotated protein</fullName>
    </submittedName>
</protein>
<proteinExistence type="inferred from homology"/>
<evidence type="ECO:0000256" key="2">
    <source>
        <dbReference type="ARBA" id="ARBA00022857"/>
    </source>
</evidence>
<keyword evidence="3" id="KW-0560">Oxidoreductase</keyword>
<dbReference type="GO" id="GO:0050577">
    <property type="term" value="F:GDP-L-fucose synthase activity"/>
    <property type="evidence" value="ECO:0007669"/>
    <property type="project" value="TreeGrafter"/>
</dbReference>
<comment type="similarity">
    <text evidence="1">Belongs to the NAD(P)-dependent epimerase/dehydratase family. Fucose synthase subfamily.</text>
</comment>
<dbReference type="EMBL" id="CAEZVQ010000023">
    <property type="protein sequence ID" value="CAB4630920.1"/>
    <property type="molecule type" value="Genomic_DNA"/>
</dbReference>
<keyword evidence="2" id="KW-0521">NADP</keyword>
<evidence type="ECO:0000313" key="6">
    <source>
        <dbReference type="EMBL" id="CAB4630920.1"/>
    </source>
</evidence>
<dbReference type="Pfam" id="PF01370">
    <property type="entry name" value="Epimerase"/>
    <property type="match status" value="1"/>
</dbReference>
<dbReference type="InterPro" id="IPR001509">
    <property type="entry name" value="Epimerase_deHydtase"/>
</dbReference>
<sequence>MAPMAEFWTGRRVLVTGGNGFLGRVVVGLLASKGAHVVAPTHDEYDLTIPGVADAMLATHSPSHVIHLAARVGGIGYNLVDPARLYLDNLMMGTHIIEAARAAGTEKTVLLGTVCSYPKFTPVPFKEESFWDGYPEETNAPYGIAKKAHLVHAQVNAAQYGQKFAYLIPTNLYGPGDKFHESVSHVIPALIKKCVEAKEAGADHIDVWGTGSASREYLYVEDAAAAIVLAAEIHEGIEPINLGSDREITIRETAETIALVTGFTGTLVWDATKPDGQPRRRIDPTRAAEMLGWKAGMDFSEGLRRTVDWYLANRASAEAVPR</sequence>
<dbReference type="GO" id="GO:0016853">
    <property type="term" value="F:isomerase activity"/>
    <property type="evidence" value="ECO:0007669"/>
    <property type="project" value="UniProtKB-KW"/>
</dbReference>
<dbReference type="Gene3D" id="3.40.50.720">
    <property type="entry name" value="NAD(P)-binding Rossmann-like Domain"/>
    <property type="match status" value="1"/>
</dbReference>